<proteinExistence type="predicted"/>
<accession>A0A1J4KXC3</accession>
<dbReference type="GeneID" id="94833123"/>
<feature type="compositionally biased region" description="Polar residues" evidence="1">
    <location>
        <begin position="482"/>
        <end position="498"/>
    </location>
</feature>
<feature type="compositionally biased region" description="Polar residues" evidence="1">
    <location>
        <begin position="366"/>
        <end position="378"/>
    </location>
</feature>
<feature type="region of interest" description="Disordered" evidence="1">
    <location>
        <begin position="366"/>
        <end position="501"/>
    </location>
</feature>
<feature type="compositionally biased region" description="Basic and acidic residues" evidence="1">
    <location>
        <begin position="693"/>
        <end position="705"/>
    </location>
</feature>
<sequence>MSLNLSFSDWPYPTKKPQNQHLAMSPCGLLAHSIDNIITIYVDGKNGYSPLISWAPFDHPVQCMGWYDATEIPDTTIPLLVIGSEQRRLIVFDLVARKNIVEEVLKKESATIIKWSPISSSRFFVGTKNGDVLCCSIKFEDGIQFSMEWMISVDFEVNYLTFEPSFGDTLAVCSKSGQLKFIKRIHSKLPLVQPETYTLCRENNEVYSCEFLESSSNYMIFVTKRGAILYAIAELASITLFNDVKLKDLFPVISHGRRLIGINDEMVALYELVNNKVDRLCEIQLMPSVTNLPYDFSPAYVYKNDRIVYVSWNWWLTTIKIVNNKLFVTSRIRLLHEKPLDFSFRNGGTLLSTVNGSILATRSTPGAVYQNSPSNDVPTITPIGKLGLPKRNSSGQISPRSTTPEPHKTKLNDSQPIKSPLEAPPKPEPSQKNNTLPSMTLNSSNHPKSASPPPKMIHSTFPSLDTPSMTPPVLNPPRMVQPSKSALKTDQNSGNQKLDTVPTFSPILKVGFADPPASESESNKVPLFQNAEMQALTSQTIMNRSRRRISMSLKYSNDDAVQTSAAVTKNVDDGFDTKATEQLNNESGLSDAEIAKQAIMKMKMANNANNESTVPSMTAPNLPLTQRKKRKSENAVLPKIPLSDPSKGKNSEADDINATEQNQPHSSFAQKGKKSQMHAKFVIGDQSDTSASEEQRSYGHSRNENYESCPHFPSLTNSDPNAQSLLVPHRGRSQSLAPTNKDNVSQIATSVRSNFLKSQSQKYQNASSASEQNDGTPKLIGNSRAIAFSIELCDIPLEKVEWIGPTRIFTYGRIVKDQRHITKIFVVDIKTRTIYPILEQRLSTLNMPVTDIIVSNNKKFAVITISNSLVAFISLTTTTPKVTSTLTLNLSTTAKTLVSFDDDGNRVTLVTGNKALILEDLKSPKPRASRPSVIDTKGHFTAVLWKNNSLFIGTEEGKVIFINFEPFGSTEIIQLKNSISSITNLNKNKIMITDSKNYIYIATNQGVEAKFPFPIKRIKPASQKTFVIKKFHAGRISAINIHGNSLLPCFSPSITRCTVMKPREQWSELLSKAVKMNEAPPVQIAEFFGMPLVRSILVNLENPDFTREQMTFIRDILIADPDLNNLALHLCLDIGEIDRAQTLALNTEGTSPNFVLNIFKAILFETNPREEIVQAAIVHLITEGKAQDAIDMLLIIGKLKEAVDKLMSIDELKEAQCILKMRVEESEEMTFYMKEVAARIIESGRLGAGLVLLALSGGIDQVASHFRDLCEIEQAEFIEKMIC</sequence>
<dbReference type="SUPFAM" id="SSF101908">
    <property type="entry name" value="Putative isomerase YbhE"/>
    <property type="match status" value="1"/>
</dbReference>
<gene>
    <name evidence="2" type="ORF">TRFO_15497</name>
</gene>
<organism evidence="2 3">
    <name type="scientific">Tritrichomonas foetus</name>
    <dbReference type="NCBI Taxonomy" id="1144522"/>
    <lineage>
        <taxon>Eukaryota</taxon>
        <taxon>Metamonada</taxon>
        <taxon>Parabasalia</taxon>
        <taxon>Tritrichomonadida</taxon>
        <taxon>Tritrichomonadidae</taxon>
        <taxon>Tritrichomonas</taxon>
    </lineage>
</organism>
<protein>
    <submittedName>
        <fullName evidence="2">Uncharacterized protein</fullName>
    </submittedName>
</protein>
<evidence type="ECO:0000256" key="1">
    <source>
        <dbReference type="SAM" id="MobiDB-lite"/>
    </source>
</evidence>
<dbReference type="VEuPathDB" id="TrichDB:TRFO_15497"/>
<name>A0A1J4KXC3_9EUKA</name>
<feature type="compositionally biased region" description="Polar residues" evidence="1">
    <location>
        <begin position="714"/>
        <end position="724"/>
    </location>
</feature>
<feature type="region of interest" description="Disordered" evidence="1">
    <location>
        <begin position="608"/>
        <end position="726"/>
    </location>
</feature>
<evidence type="ECO:0000313" key="3">
    <source>
        <dbReference type="Proteomes" id="UP000179807"/>
    </source>
</evidence>
<dbReference type="RefSeq" id="XP_068367341.1">
    <property type="nucleotide sequence ID" value="XM_068498419.1"/>
</dbReference>
<dbReference type="Gene3D" id="2.130.10.10">
    <property type="entry name" value="YVTN repeat-like/Quinoprotein amine dehydrogenase"/>
    <property type="match status" value="2"/>
</dbReference>
<dbReference type="EMBL" id="MLAK01000412">
    <property type="protein sequence ID" value="OHT14205.1"/>
    <property type="molecule type" value="Genomic_DNA"/>
</dbReference>
<feature type="compositionally biased region" description="Polar residues" evidence="1">
    <location>
        <begin position="430"/>
        <end position="448"/>
    </location>
</feature>
<dbReference type="SUPFAM" id="SSF50978">
    <property type="entry name" value="WD40 repeat-like"/>
    <property type="match status" value="1"/>
</dbReference>
<keyword evidence="3" id="KW-1185">Reference proteome</keyword>
<feature type="compositionally biased region" description="Polar residues" evidence="1">
    <location>
        <begin position="391"/>
        <end position="404"/>
    </location>
</feature>
<reference evidence="2" key="1">
    <citation type="submission" date="2016-10" db="EMBL/GenBank/DDBJ databases">
        <authorList>
            <person name="Benchimol M."/>
            <person name="Almeida L.G."/>
            <person name="Vasconcelos A.T."/>
            <person name="Perreira-Neves A."/>
            <person name="Rosa I.A."/>
            <person name="Tasca T."/>
            <person name="Bogo M.R."/>
            <person name="de Souza W."/>
        </authorList>
    </citation>
    <scope>NUCLEOTIDE SEQUENCE [LARGE SCALE GENOMIC DNA]</scope>
    <source>
        <strain evidence="2">K</strain>
    </source>
</reference>
<dbReference type="Proteomes" id="UP000179807">
    <property type="component" value="Unassembled WGS sequence"/>
</dbReference>
<comment type="caution">
    <text evidence="2">The sequence shown here is derived from an EMBL/GenBank/DDBJ whole genome shotgun (WGS) entry which is preliminary data.</text>
</comment>
<feature type="compositionally biased region" description="Polar residues" evidence="1">
    <location>
        <begin position="658"/>
        <end position="669"/>
    </location>
</feature>
<dbReference type="InterPro" id="IPR015943">
    <property type="entry name" value="WD40/YVTN_repeat-like_dom_sf"/>
</dbReference>
<feature type="compositionally biased region" description="Polar residues" evidence="1">
    <location>
        <begin position="756"/>
        <end position="775"/>
    </location>
</feature>
<evidence type="ECO:0000313" key="2">
    <source>
        <dbReference type="EMBL" id="OHT14205.1"/>
    </source>
</evidence>
<dbReference type="InterPro" id="IPR036322">
    <property type="entry name" value="WD40_repeat_dom_sf"/>
</dbReference>
<feature type="region of interest" description="Disordered" evidence="1">
    <location>
        <begin position="756"/>
        <end position="776"/>
    </location>
</feature>